<dbReference type="Pfam" id="PF08447">
    <property type="entry name" value="PAS_3"/>
    <property type="match status" value="1"/>
</dbReference>
<dbReference type="SUPFAM" id="SSF56112">
    <property type="entry name" value="Protein kinase-like (PK-like)"/>
    <property type="match status" value="1"/>
</dbReference>
<dbReference type="GO" id="GO:0005524">
    <property type="term" value="F:ATP binding"/>
    <property type="evidence" value="ECO:0007669"/>
    <property type="project" value="UniProtKB-KW"/>
</dbReference>
<dbReference type="InterPro" id="IPR001610">
    <property type="entry name" value="PAC"/>
</dbReference>
<dbReference type="EMBL" id="PVWG01000001">
    <property type="protein sequence ID" value="PSB22065.1"/>
    <property type="molecule type" value="Genomic_DNA"/>
</dbReference>
<dbReference type="SMART" id="SM00220">
    <property type="entry name" value="S_TKc"/>
    <property type="match status" value="1"/>
</dbReference>
<dbReference type="Gene3D" id="3.30.450.20">
    <property type="entry name" value="PAS domain"/>
    <property type="match status" value="1"/>
</dbReference>
<dbReference type="CDD" id="cd00082">
    <property type="entry name" value="HisKA"/>
    <property type="match status" value="1"/>
</dbReference>
<keyword evidence="7" id="KW-0547">Nucleotide-binding</keyword>
<comment type="subcellular location">
    <subcellularLocation>
        <location evidence="2">Membrane</location>
    </subcellularLocation>
</comment>
<dbReference type="CDD" id="cd14014">
    <property type="entry name" value="STKc_PknB_like"/>
    <property type="match status" value="1"/>
</dbReference>
<proteinExistence type="predicted"/>
<dbReference type="InterPro" id="IPR013655">
    <property type="entry name" value="PAS_fold_3"/>
</dbReference>
<evidence type="ECO:0000256" key="3">
    <source>
        <dbReference type="ARBA" id="ARBA00012438"/>
    </source>
</evidence>
<dbReference type="GO" id="GO:0000155">
    <property type="term" value="F:phosphorelay sensor kinase activity"/>
    <property type="evidence" value="ECO:0007669"/>
    <property type="project" value="InterPro"/>
</dbReference>
<dbReference type="InterPro" id="IPR011009">
    <property type="entry name" value="Kinase-like_dom_sf"/>
</dbReference>
<dbReference type="InterPro" id="IPR027417">
    <property type="entry name" value="P-loop_NTPase"/>
</dbReference>
<evidence type="ECO:0000259" key="14">
    <source>
        <dbReference type="PROSITE" id="PS50011"/>
    </source>
</evidence>
<dbReference type="SMART" id="SM00091">
    <property type="entry name" value="PAS"/>
    <property type="match status" value="1"/>
</dbReference>
<dbReference type="PANTHER" id="PTHR43642:SF1">
    <property type="entry name" value="HYBRID SIGNAL TRANSDUCTION HISTIDINE KINASE G"/>
    <property type="match status" value="1"/>
</dbReference>
<evidence type="ECO:0000256" key="1">
    <source>
        <dbReference type="ARBA" id="ARBA00000085"/>
    </source>
</evidence>
<evidence type="ECO:0000256" key="9">
    <source>
        <dbReference type="ARBA" id="ARBA00022840"/>
    </source>
</evidence>
<dbReference type="SUPFAM" id="SSF47384">
    <property type="entry name" value="Homodimeric domain of signal transducing histidine kinase"/>
    <property type="match status" value="1"/>
</dbReference>
<dbReference type="InterPro" id="IPR000014">
    <property type="entry name" value="PAS"/>
</dbReference>
<dbReference type="InterPro" id="IPR000700">
    <property type="entry name" value="PAS-assoc_C"/>
</dbReference>
<dbReference type="Pfam" id="PF13191">
    <property type="entry name" value="AAA_16"/>
    <property type="match status" value="1"/>
</dbReference>
<dbReference type="InterPro" id="IPR008271">
    <property type="entry name" value="Ser/Thr_kinase_AS"/>
</dbReference>
<keyword evidence="13" id="KW-0175">Coiled coil</keyword>
<keyword evidence="9" id="KW-0067">ATP-binding</keyword>
<keyword evidence="11" id="KW-0902">Two-component regulatory system</keyword>
<dbReference type="STRING" id="1920490.GCA_001895925_00798"/>
<feature type="domain" description="PAC" evidence="17">
    <location>
        <begin position="1544"/>
        <end position="1596"/>
    </location>
</feature>
<keyword evidence="12" id="KW-0472">Membrane</keyword>
<dbReference type="InterPro" id="IPR004358">
    <property type="entry name" value="Sig_transdc_His_kin-like_C"/>
</dbReference>
<evidence type="ECO:0000256" key="2">
    <source>
        <dbReference type="ARBA" id="ARBA00004370"/>
    </source>
</evidence>
<dbReference type="SMART" id="SM00387">
    <property type="entry name" value="HATPase_c"/>
    <property type="match status" value="1"/>
</dbReference>
<keyword evidence="8" id="KW-0418">Kinase</keyword>
<gene>
    <name evidence="18" type="ORF">C7B65_01235</name>
</gene>
<dbReference type="EC" id="2.7.13.3" evidence="3"/>
<dbReference type="InterPro" id="IPR003594">
    <property type="entry name" value="HATPase_dom"/>
</dbReference>
<dbReference type="GO" id="GO:0016020">
    <property type="term" value="C:membrane"/>
    <property type="evidence" value="ECO:0007669"/>
    <property type="project" value="UniProtKB-SubCell"/>
</dbReference>
<evidence type="ECO:0000256" key="11">
    <source>
        <dbReference type="ARBA" id="ARBA00023012"/>
    </source>
</evidence>
<dbReference type="InterPro" id="IPR029016">
    <property type="entry name" value="GAF-like_dom_sf"/>
</dbReference>
<dbReference type="SMART" id="SM00086">
    <property type="entry name" value="PAC"/>
    <property type="match status" value="1"/>
</dbReference>
<dbReference type="SMART" id="SM00388">
    <property type="entry name" value="HisKA"/>
    <property type="match status" value="1"/>
</dbReference>
<dbReference type="NCBIfam" id="TIGR00229">
    <property type="entry name" value="sensory_box"/>
    <property type="match status" value="1"/>
</dbReference>
<evidence type="ECO:0000256" key="8">
    <source>
        <dbReference type="ARBA" id="ARBA00022777"/>
    </source>
</evidence>
<dbReference type="InterPro" id="IPR053159">
    <property type="entry name" value="Hybrid_Histidine_Kinase"/>
</dbReference>
<comment type="caution">
    <text evidence="18">The sequence shown here is derived from an EMBL/GenBank/DDBJ whole genome shotgun (WGS) entry which is preliminary data.</text>
</comment>
<dbReference type="Gene3D" id="1.10.510.10">
    <property type="entry name" value="Transferase(Phosphotransferase) domain 1"/>
    <property type="match status" value="1"/>
</dbReference>
<dbReference type="InterPro" id="IPR003018">
    <property type="entry name" value="GAF"/>
</dbReference>
<evidence type="ECO:0000256" key="12">
    <source>
        <dbReference type="ARBA" id="ARBA00023136"/>
    </source>
</evidence>
<evidence type="ECO:0000256" key="13">
    <source>
        <dbReference type="SAM" id="Coils"/>
    </source>
</evidence>
<reference evidence="18 19" key="2">
    <citation type="submission" date="2018-03" db="EMBL/GenBank/DDBJ databases">
        <title>The ancient ancestry and fast evolution of plastids.</title>
        <authorList>
            <person name="Moore K.R."/>
            <person name="Magnabosco C."/>
            <person name="Momper L."/>
            <person name="Gold D.A."/>
            <person name="Bosak T."/>
            <person name="Fournier G.P."/>
        </authorList>
    </citation>
    <scope>NUCLEOTIDE SEQUENCE [LARGE SCALE GENOMIC DNA]</scope>
    <source>
        <strain evidence="18 19">ULC007</strain>
    </source>
</reference>
<dbReference type="SUPFAM" id="SSF55781">
    <property type="entry name" value="GAF domain-like"/>
    <property type="match status" value="1"/>
</dbReference>
<evidence type="ECO:0000256" key="5">
    <source>
        <dbReference type="ARBA" id="ARBA00022679"/>
    </source>
</evidence>
<dbReference type="Pfam" id="PF01590">
    <property type="entry name" value="GAF"/>
    <property type="match status" value="1"/>
</dbReference>
<dbReference type="Proteomes" id="UP000238634">
    <property type="component" value="Unassembled WGS sequence"/>
</dbReference>
<keyword evidence="4" id="KW-0597">Phosphoprotein</keyword>
<dbReference type="PRINTS" id="PR00344">
    <property type="entry name" value="BCTRLSENSOR"/>
</dbReference>
<keyword evidence="5" id="KW-0808">Transferase</keyword>
<dbReference type="InterPro" id="IPR041664">
    <property type="entry name" value="AAA_16"/>
</dbReference>
<comment type="catalytic activity">
    <reaction evidence="1">
        <text>ATP + protein L-histidine = ADP + protein N-phospho-L-histidine.</text>
        <dbReference type="EC" id="2.7.13.3"/>
    </reaction>
</comment>
<dbReference type="InterPro" id="IPR036097">
    <property type="entry name" value="HisK_dim/P_sf"/>
</dbReference>
<dbReference type="SUPFAM" id="SSF55785">
    <property type="entry name" value="PYP-like sensor domain (PAS domain)"/>
    <property type="match status" value="1"/>
</dbReference>
<evidence type="ECO:0000256" key="4">
    <source>
        <dbReference type="ARBA" id="ARBA00022553"/>
    </source>
</evidence>
<dbReference type="InterPro" id="IPR005467">
    <property type="entry name" value="His_kinase_dom"/>
</dbReference>
<feature type="domain" description="PAS" evidence="16">
    <location>
        <begin position="1471"/>
        <end position="1541"/>
    </location>
</feature>
<accession>A0A2T1DNN6</accession>
<feature type="domain" description="Protein kinase" evidence="14">
    <location>
        <begin position="8"/>
        <end position="270"/>
    </location>
</feature>
<dbReference type="InterPro" id="IPR000719">
    <property type="entry name" value="Prot_kinase_dom"/>
</dbReference>
<dbReference type="Gene3D" id="3.40.50.300">
    <property type="entry name" value="P-loop containing nucleotide triphosphate hydrolases"/>
    <property type="match status" value="1"/>
</dbReference>
<dbReference type="PROSITE" id="PS50109">
    <property type="entry name" value="HIS_KIN"/>
    <property type="match status" value="1"/>
</dbReference>
<keyword evidence="19" id="KW-1185">Reference proteome</keyword>
<dbReference type="GO" id="GO:0009882">
    <property type="term" value="F:blue light photoreceptor activity"/>
    <property type="evidence" value="ECO:0007669"/>
    <property type="project" value="UniProtKB-ARBA"/>
</dbReference>
<dbReference type="SMART" id="SM00065">
    <property type="entry name" value="GAF"/>
    <property type="match status" value="1"/>
</dbReference>
<feature type="coiled-coil region" evidence="13">
    <location>
        <begin position="1581"/>
        <end position="1615"/>
    </location>
</feature>
<dbReference type="Pfam" id="PF02518">
    <property type="entry name" value="HATPase_c"/>
    <property type="match status" value="1"/>
</dbReference>
<dbReference type="Gene3D" id="3.30.450.40">
    <property type="match status" value="1"/>
</dbReference>
<dbReference type="Pfam" id="PF00512">
    <property type="entry name" value="HisKA"/>
    <property type="match status" value="1"/>
</dbReference>
<evidence type="ECO:0000256" key="6">
    <source>
        <dbReference type="ARBA" id="ARBA00022692"/>
    </source>
</evidence>
<evidence type="ECO:0000259" key="16">
    <source>
        <dbReference type="PROSITE" id="PS50112"/>
    </source>
</evidence>
<dbReference type="FunFam" id="1.10.287.130:FF:000004">
    <property type="entry name" value="Ethylene receptor 1"/>
    <property type="match status" value="1"/>
</dbReference>
<dbReference type="SUPFAM" id="SSF55874">
    <property type="entry name" value="ATPase domain of HSP90 chaperone/DNA topoisomerase II/histidine kinase"/>
    <property type="match status" value="1"/>
</dbReference>
<dbReference type="Gene3D" id="3.30.565.10">
    <property type="entry name" value="Histidine kinase-like ATPase, C-terminal domain"/>
    <property type="match status" value="1"/>
</dbReference>
<dbReference type="Gene3D" id="1.10.287.130">
    <property type="match status" value="1"/>
</dbReference>
<evidence type="ECO:0000256" key="10">
    <source>
        <dbReference type="ARBA" id="ARBA00022989"/>
    </source>
</evidence>
<dbReference type="PROSITE" id="PS50011">
    <property type="entry name" value="PROTEIN_KINASE_DOM"/>
    <property type="match status" value="1"/>
</dbReference>
<dbReference type="PROSITE" id="PS50112">
    <property type="entry name" value="PAS"/>
    <property type="match status" value="1"/>
</dbReference>
<keyword evidence="10" id="KW-1133">Transmembrane helix</keyword>
<dbReference type="FunFam" id="3.30.565.10:FF:000006">
    <property type="entry name" value="Sensor histidine kinase WalK"/>
    <property type="match status" value="1"/>
</dbReference>
<dbReference type="PANTHER" id="PTHR43642">
    <property type="entry name" value="HYBRID SIGNAL TRANSDUCTION HISTIDINE KINASE G"/>
    <property type="match status" value="1"/>
</dbReference>
<dbReference type="PROSITE" id="PS50113">
    <property type="entry name" value="PAC"/>
    <property type="match status" value="1"/>
</dbReference>
<dbReference type="PROSITE" id="PS00108">
    <property type="entry name" value="PROTEIN_KINASE_ST"/>
    <property type="match status" value="1"/>
</dbReference>
<dbReference type="CDD" id="cd00130">
    <property type="entry name" value="PAS"/>
    <property type="match status" value="1"/>
</dbReference>
<protein>
    <recommendedName>
        <fullName evidence="3">histidine kinase</fullName>
        <ecNumber evidence="3">2.7.13.3</ecNumber>
    </recommendedName>
</protein>
<dbReference type="Pfam" id="PF25503">
    <property type="entry name" value="TPR_CHK1"/>
    <property type="match status" value="1"/>
</dbReference>
<dbReference type="Pfam" id="PF00069">
    <property type="entry name" value="Pkinase"/>
    <property type="match status" value="1"/>
</dbReference>
<sequence length="1821" mass="203638">MALTLPNWSIEGLLQEGAKAILYRGFRIEDQTPVIIKGLRPERCTPQNVAQLKHEYAIARRLTTSATIQAYGLETYQGIPYLILEDFGGRALDQVLSRFQEPIQFLKIAIKITAALADIHHHSVVHKDIKPANILINLDTDRVKIGDFGIAAFIPYEQQMVSSSGQIEGSLAYLSPEQTGRMNRGIDHRSDFYSLGVTFYEMLTGELPFNGKDPLEWAHYHIAKSPTPLQQVVATIPQTLSDMVLKLMSKVAEDRYQSALGLQFDLERCLQELETTGQISDFVLGDRDVSERFQIPQKLYGREPEIAQLLSGFDRVVTQATPELMLVSGYAGVGKSSLVNELHKPIVRDRGIFISGKFDQYKRGIPYATIVEAFQTLVRQLLTESETGLAHWQQTIQASLGNNGKLITDVIPEVELIVGEQPAVPELAPAESQNRFNLVFQNFIGAFAQKEHPLAIFLDDMQWADSATLSLIQTLVTGSALRHLYFILAFRDNEVDESHPFRLMVERLRQSGAKTTDIRLTPLNLAYVNQLIAETLHCNLKRSTSLAQVVLQKTDGNPFFVNEFLKALYQDGQLTFGSTEQTWQWNEADINAHGMTDNIVTLMVGRMQKLPSDTQQVLKLASCVGSRFDLEMLAIVAEQSPRQIADALLEAVLRGLVVITDAEKSYRFYHDRIQQAAYTLIADQEKQTVHLSMGRLLLKSIAPEHLEDQIFEVVNQLNRSINLITDATEKETLIRLNLLAGKKAKASTAYAPAQKLLSIATDLLTETAWSDRYHQTFFLFKERAECEFLAGNLDQAEALFGNLLLNAQSALDQATVYILQLRLYQVAGRYEEALTLGLEALEVFGVDFPETAEQMQAAIEREKYYAAVNLGDRSINSLIDAPVIQDPTLKMLVNLLTALGPITYFSKPSVFPLIVLTALNYSLKHGNTEDSCFAYSMYAMLLVSIFSDIPTGYAFSEMSIQLNEKFNDLRLRGTVLHIHGNHINIWCNPITTSISYLERAFIACVETGDISMANYTGFQGAWQMVEIGASIVDTEQSILKYARFAQQSKHQAAYQTIRLEQQLLTNLRGLTYTPETLSDDDFNESKALATIAEAGFESGIVFYHIIKTIVFFTCDRYSDALNSAHQASQFLQAALALPIQVNYVLYHSLVLTALYSQSSHDQQISSLAILEQHHQQLQYWANHCPANFLHKAKLVAAEIARIEGRDLDAMHLYEESIQSAREHGFVPYKALAYELAAKFYLDRLFDTIAKAYLENARKCYQRWGAIAKVNHLEDRYPTLLPKPIVNSNETFLSSNDQLDFLSVVKASQTISSEIVFPKLLKTLMRIVIEQAGADIGYLLLGSEQTLTVSVEAKINQKDTIAVSQIAQAENAQITPQSMLNYVQRTQETVILDDATKTNLFSEDDYIIQHQPKSVLCLPIVRQSQLLGIIYLENNLITGAFTHEKLMVLETLTTQIAISLENARLYQGLEDSQEQLNLVLKSAQIGIWSWNILANRLEGDDQVHLLFGLTVETFDGTTVINQVHPDDRAALRHSVQRAIAEGTEHDLESRIVRVDGTIRYIAGRGRAFFDETGKATRMSGVVMDVTERKQAEEQRLQLLQEQAKRAEAETANRAKDQFLAVLSHELRTPLNPILGWAKLLRSQKLDPAKTAQALETIERNAKLQTQLIEDLLDVSRIIQGKLHLNIAPVDLASTIAAALETVHLAVEAKSIDIQTDLHAIGQVLGDANRLQQVVWNLLSNAVKFTPTGGKITVRLMQVDGFAQLQISDTGQGILPEFLPHIFEAFRQADSTSTRAYGGLGLGLSIVRHIIDLHGGTVTAESL</sequence>
<dbReference type="RefSeq" id="WP_073069086.1">
    <property type="nucleotide sequence ID" value="NZ_MPPI01000001.1"/>
</dbReference>
<keyword evidence="6" id="KW-0812">Transmembrane</keyword>
<dbReference type="Gene3D" id="2.10.70.100">
    <property type="match status" value="1"/>
</dbReference>
<dbReference type="InterPro" id="IPR036890">
    <property type="entry name" value="HATPase_C_sf"/>
</dbReference>
<evidence type="ECO:0000313" key="19">
    <source>
        <dbReference type="Proteomes" id="UP000238634"/>
    </source>
</evidence>
<evidence type="ECO:0000259" key="15">
    <source>
        <dbReference type="PROSITE" id="PS50109"/>
    </source>
</evidence>
<feature type="domain" description="Histidine kinase" evidence="15">
    <location>
        <begin position="1620"/>
        <end position="1821"/>
    </location>
</feature>
<evidence type="ECO:0000256" key="7">
    <source>
        <dbReference type="ARBA" id="ARBA00022741"/>
    </source>
</evidence>
<evidence type="ECO:0000259" key="17">
    <source>
        <dbReference type="PROSITE" id="PS50113"/>
    </source>
</evidence>
<organism evidence="18 19">
    <name type="scientific">Phormidesmis priestleyi ULC007</name>
    <dbReference type="NCBI Taxonomy" id="1920490"/>
    <lineage>
        <taxon>Bacteria</taxon>
        <taxon>Bacillati</taxon>
        <taxon>Cyanobacteriota</taxon>
        <taxon>Cyanophyceae</taxon>
        <taxon>Leptolyngbyales</taxon>
        <taxon>Leptolyngbyaceae</taxon>
        <taxon>Phormidesmis</taxon>
    </lineage>
</organism>
<dbReference type="InterPro" id="IPR035965">
    <property type="entry name" value="PAS-like_dom_sf"/>
</dbReference>
<reference evidence="18 19" key="1">
    <citation type="submission" date="2018-02" db="EMBL/GenBank/DDBJ databases">
        <authorList>
            <person name="Cohen D.B."/>
            <person name="Kent A.D."/>
        </authorList>
    </citation>
    <scope>NUCLEOTIDE SEQUENCE [LARGE SCALE GENOMIC DNA]</scope>
    <source>
        <strain evidence="18 19">ULC007</strain>
    </source>
</reference>
<dbReference type="SUPFAM" id="SSF52540">
    <property type="entry name" value="P-loop containing nucleoside triphosphate hydrolases"/>
    <property type="match status" value="1"/>
</dbReference>
<evidence type="ECO:0000313" key="18">
    <source>
        <dbReference type="EMBL" id="PSB22065.1"/>
    </source>
</evidence>
<name>A0A2T1DNN6_9CYAN</name>
<dbReference type="InterPro" id="IPR003661">
    <property type="entry name" value="HisK_dim/P_dom"/>
</dbReference>